<dbReference type="InterPro" id="IPR032446">
    <property type="entry name" value="SCAPER_N"/>
</dbReference>
<feature type="domain" description="S phase cyclin A-associated protein in the endoplasmic reticulum N-terminal" evidence="3">
    <location>
        <begin position="1"/>
        <end position="49"/>
    </location>
</feature>
<feature type="compositionally biased region" description="Basic and acidic residues" evidence="2">
    <location>
        <begin position="295"/>
        <end position="305"/>
    </location>
</feature>
<reference evidence="4" key="4">
    <citation type="submission" date="2025-09" db="UniProtKB">
        <authorList>
            <consortium name="Ensembl"/>
        </authorList>
    </citation>
    <scope>IDENTIFICATION</scope>
</reference>
<dbReference type="GeneTree" id="ENSGT00390000011159"/>
<proteinExistence type="predicted"/>
<reference evidence="4" key="3">
    <citation type="submission" date="2025-08" db="UniProtKB">
        <authorList>
            <consortium name="Ensembl"/>
        </authorList>
    </citation>
    <scope>IDENTIFICATION</scope>
</reference>
<feature type="region of interest" description="Disordered" evidence="2">
    <location>
        <begin position="458"/>
        <end position="482"/>
    </location>
</feature>
<dbReference type="Ensembl" id="ENSACLT00000090829.1">
    <property type="protein sequence ID" value="ENSACLP00000058023.1"/>
    <property type="gene ID" value="ENSACLG00000019392.2"/>
</dbReference>
<feature type="region of interest" description="Disordered" evidence="2">
    <location>
        <begin position="119"/>
        <end position="174"/>
    </location>
</feature>
<sequence>MMLDNYVRDFKALIDWINLQEKLEKTDAQNRPTSLAWEVRKMSPGRHVMPSPTDRMVPTPGARRALNFGLIFSLIYGAPCVFTGKKDAEGWETVQRGRTAKPRSAAMVAKVSPVLACVTPKQDNNKGNQSRAPPQANEQLRPECPRHKDVSQTDTKQQIPSEPEPQEEVESVLSVQPQSMAEVLAKKEELADRLEKANEEAIASAIAEEEQLTREIQAENNDLETDNESDFSASIGNGSCGANIDWNDMLADYDAREPWRQTTSWGDMVEEEPARPPGHGIHMHEKLSSPSRKRTIAESKKKHEEKQLKAQQLRDKLREEKTLKLQKLLEREKDVRKWKEELLEQRRRMMEEKLLHAEFKRELQLQAIVKKAQEEEAKVNEIAFINTLEAQNKRHDALAKLSEYEQRLNELQEERQRRQEEKQARDEAVQERKRVLEAERQARVEELLMKRKEQEARIEQQRQEKEKAREDAARERARDREERLAALSAAQQEAMEELQKKIQMKHDESSRRHMEQIEQRKEKAAELSSGRHANTDYAPKLTPYERKKQCSLCGVVVCKVSNQSLDQLEYFTNI</sequence>
<feature type="region of interest" description="Disordered" evidence="2">
    <location>
        <begin position="274"/>
        <end position="305"/>
    </location>
</feature>
<feature type="compositionally biased region" description="Basic and acidic residues" evidence="2">
    <location>
        <begin position="505"/>
        <end position="525"/>
    </location>
</feature>
<evidence type="ECO:0000313" key="4">
    <source>
        <dbReference type="Ensembl" id="ENSACLP00000058023.1"/>
    </source>
</evidence>
<evidence type="ECO:0000256" key="2">
    <source>
        <dbReference type="SAM" id="MobiDB-lite"/>
    </source>
</evidence>
<feature type="region of interest" description="Disordered" evidence="2">
    <location>
        <begin position="505"/>
        <end position="539"/>
    </location>
</feature>
<dbReference type="Proteomes" id="UP000265100">
    <property type="component" value="Chromosome 7"/>
</dbReference>
<reference evidence="4 5" key="1">
    <citation type="submission" date="2018-05" db="EMBL/GenBank/DDBJ databases">
        <authorList>
            <person name="Datahose"/>
        </authorList>
    </citation>
    <scope>NUCLEOTIDE SEQUENCE</scope>
</reference>
<reference evidence="5" key="2">
    <citation type="submission" date="2023-03" db="EMBL/GenBank/DDBJ databases">
        <authorList>
            <consortium name="Wellcome Sanger Institute Data Sharing"/>
        </authorList>
    </citation>
    <scope>NUCLEOTIDE SEQUENCE [LARGE SCALE GENOMIC DNA]</scope>
</reference>
<feature type="compositionally biased region" description="Polar residues" evidence="2">
    <location>
        <begin position="121"/>
        <end position="138"/>
    </location>
</feature>
<protein>
    <recommendedName>
        <fullName evidence="3">S phase cyclin A-associated protein in the endoplasmic reticulum N-terminal domain-containing protein</fullName>
    </recommendedName>
</protein>
<name>A0AAX7TLL9_ASTCA</name>
<keyword evidence="1" id="KW-0175">Coiled coil</keyword>
<feature type="compositionally biased region" description="Basic and acidic residues" evidence="2">
    <location>
        <begin position="140"/>
        <end position="151"/>
    </location>
</feature>
<dbReference type="PANTHER" id="PTHR31434:SF2">
    <property type="entry name" value="S PHASE CYCLIN A-ASSOCIATED PROTEIN IN THE ENDOPLASMIC RETICULUM"/>
    <property type="match status" value="1"/>
</dbReference>
<keyword evidence="5" id="KW-1185">Reference proteome</keyword>
<evidence type="ECO:0000256" key="1">
    <source>
        <dbReference type="SAM" id="Coils"/>
    </source>
</evidence>
<organism evidence="4 5">
    <name type="scientific">Astatotilapia calliptera</name>
    <name type="common">Eastern happy</name>
    <name type="synonym">Chromis callipterus</name>
    <dbReference type="NCBI Taxonomy" id="8154"/>
    <lineage>
        <taxon>Eukaryota</taxon>
        <taxon>Metazoa</taxon>
        <taxon>Chordata</taxon>
        <taxon>Craniata</taxon>
        <taxon>Vertebrata</taxon>
        <taxon>Euteleostomi</taxon>
        <taxon>Actinopterygii</taxon>
        <taxon>Neopterygii</taxon>
        <taxon>Teleostei</taxon>
        <taxon>Neoteleostei</taxon>
        <taxon>Acanthomorphata</taxon>
        <taxon>Ovalentaria</taxon>
        <taxon>Cichlomorphae</taxon>
        <taxon>Cichliformes</taxon>
        <taxon>Cichlidae</taxon>
        <taxon>African cichlids</taxon>
        <taxon>Pseudocrenilabrinae</taxon>
        <taxon>Haplochromini</taxon>
        <taxon>Astatotilapia</taxon>
    </lineage>
</organism>
<dbReference type="PANTHER" id="PTHR31434">
    <property type="entry name" value="S PHASE CYCLIN A-ASSOCIATED PROTEIN IN THE ENDOPLASMIC RETICULUM"/>
    <property type="match status" value="1"/>
</dbReference>
<feature type="coiled-coil region" evidence="1">
    <location>
        <begin position="180"/>
        <end position="229"/>
    </location>
</feature>
<evidence type="ECO:0000259" key="3">
    <source>
        <dbReference type="Pfam" id="PF16501"/>
    </source>
</evidence>
<dbReference type="AlphaFoldDB" id="A0AAX7TLL9"/>
<dbReference type="Pfam" id="PF16501">
    <property type="entry name" value="SCAPER_N"/>
    <property type="match status" value="1"/>
</dbReference>
<gene>
    <name evidence="4" type="primary">SCAPER</name>
</gene>
<evidence type="ECO:0000313" key="5">
    <source>
        <dbReference type="Proteomes" id="UP000265100"/>
    </source>
</evidence>
<accession>A0AAX7TLL9</accession>